<dbReference type="PROSITE" id="PS51186">
    <property type="entry name" value="GNAT"/>
    <property type="match status" value="1"/>
</dbReference>
<dbReference type="InterPro" id="IPR016181">
    <property type="entry name" value="Acyl_CoA_acyltransferase"/>
</dbReference>
<reference evidence="3" key="1">
    <citation type="submission" date="2016-11" db="EMBL/GenBank/DDBJ databases">
        <authorList>
            <person name="Jaros S."/>
            <person name="Januszkiewicz K."/>
            <person name="Wedrychowicz H."/>
        </authorList>
    </citation>
    <scope>NUCLEOTIDE SEQUENCE [LARGE SCALE GENOMIC DNA]</scope>
    <source>
        <strain evidence="3">CGMCC 4.3555</strain>
    </source>
</reference>
<dbReference type="RefSeq" id="WP_073449948.1">
    <property type="nucleotide sequence ID" value="NZ_FRBK01000036.1"/>
</dbReference>
<dbReference type="Gene3D" id="3.40.630.30">
    <property type="match status" value="1"/>
</dbReference>
<dbReference type="EMBL" id="FRBK01000036">
    <property type="protein sequence ID" value="SHN32428.1"/>
    <property type="molecule type" value="Genomic_DNA"/>
</dbReference>
<proteinExistence type="predicted"/>
<sequence length="164" mass="17788">MITLRDLVPGDAMAVQRIYSGASLTFTRGHPLTSGEATTYVTTAITQAQATPRERWCFGVVAGDDLVGVIKFRDHGAGHATLSYILREDSWGRGYGTAAVQRVIAYAFTTTHLDRLSAKHHPDNPASGRVLAKAGFSRTTVFRGRVDGAPVAYPVYEIHRARGD</sequence>
<name>A0A9X8R0C1_9ACTN</name>
<dbReference type="AlphaFoldDB" id="A0A9X8R0C1"/>
<dbReference type="GO" id="GO:0016747">
    <property type="term" value="F:acyltransferase activity, transferring groups other than amino-acyl groups"/>
    <property type="evidence" value="ECO:0007669"/>
    <property type="project" value="InterPro"/>
</dbReference>
<dbReference type="Proteomes" id="UP000184388">
    <property type="component" value="Unassembled WGS sequence"/>
</dbReference>
<feature type="domain" description="N-acetyltransferase" evidence="1">
    <location>
        <begin position="2"/>
        <end position="162"/>
    </location>
</feature>
<dbReference type="PANTHER" id="PTHR43792">
    <property type="entry name" value="GNAT FAMILY, PUTATIVE (AFU_ORTHOLOGUE AFUA_3G00765)-RELATED-RELATED"/>
    <property type="match status" value="1"/>
</dbReference>
<dbReference type="InterPro" id="IPR051531">
    <property type="entry name" value="N-acetyltransferase"/>
</dbReference>
<comment type="caution">
    <text evidence="2">The sequence shown here is derived from an EMBL/GenBank/DDBJ whole genome shotgun (WGS) entry which is preliminary data.</text>
</comment>
<dbReference type="SUPFAM" id="SSF55729">
    <property type="entry name" value="Acyl-CoA N-acyltransferases (Nat)"/>
    <property type="match status" value="1"/>
</dbReference>
<evidence type="ECO:0000259" key="1">
    <source>
        <dbReference type="PROSITE" id="PS51186"/>
    </source>
</evidence>
<dbReference type="InterPro" id="IPR000182">
    <property type="entry name" value="GNAT_dom"/>
</dbReference>
<protein>
    <submittedName>
        <fullName evidence="2">Ribosomal-protein-alanine N-acetyltransferase</fullName>
    </submittedName>
</protein>
<evidence type="ECO:0000313" key="2">
    <source>
        <dbReference type="EMBL" id="SHN32428.1"/>
    </source>
</evidence>
<evidence type="ECO:0000313" key="3">
    <source>
        <dbReference type="Proteomes" id="UP000184388"/>
    </source>
</evidence>
<dbReference type="CDD" id="cd04301">
    <property type="entry name" value="NAT_SF"/>
    <property type="match status" value="1"/>
</dbReference>
<accession>A0A9X8R0C1</accession>
<dbReference type="Pfam" id="PF13302">
    <property type="entry name" value="Acetyltransf_3"/>
    <property type="match status" value="1"/>
</dbReference>
<organism evidence="2 3">
    <name type="scientific">Streptomyces yunnanensis</name>
    <dbReference type="NCBI Taxonomy" id="156453"/>
    <lineage>
        <taxon>Bacteria</taxon>
        <taxon>Bacillati</taxon>
        <taxon>Actinomycetota</taxon>
        <taxon>Actinomycetes</taxon>
        <taxon>Kitasatosporales</taxon>
        <taxon>Streptomycetaceae</taxon>
        <taxon>Streptomyces</taxon>
    </lineage>
</organism>
<gene>
    <name evidence="2" type="ORF">SAMN05216268_13622</name>
</gene>